<dbReference type="InterPro" id="IPR045107">
    <property type="entry name" value="SAC3/GANP/THP3"/>
</dbReference>
<reference evidence="4" key="1">
    <citation type="journal article" date="2023" name="Commun. Biol.">
        <title>Genome analysis of Parmales, the sister group of diatoms, reveals the evolutionary specialization of diatoms from phago-mixotrophs to photoautotrophs.</title>
        <authorList>
            <person name="Ban H."/>
            <person name="Sato S."/>
            <person name="Yoshikawa S."/>
            <person name="Yamada K."/>
            <person name="Nakamura Y."/>
            <person name="Ichinomiya M."/>
            <person name="Sato N."/>
            <person name="Blanc-Mathieu R."/>
            <person name="Endo H."/>
            <person name="Kuwata A."/>
            <person name="Ogata H."/>
        </authorList>
    </citation>
    <scope>NUCLEOTIDE SEQUENCE [LARGE SCALE GENOMIC DNA]</scope>
</reference>
<evidence type="ECO:0000256" key="1">
    <source>
        <dbReference type="SAM" id="MobiDB-lite"/>
    </source>
</evidence>
<gene>
    <name evidence="3" type="ORF">TrCOL_g1789</name>
</gene>
<organism evidence="3 4">
    <name type="scientific">Triparma columacea</name>
    <dbReference type="NCBI Taxonomy" id="722753"/>
    <lineage>
        <taxon>Eukaryota</taxon>
        <taxon>Sar</taxon>
        <taxon>Stramenopiles</taxon>
        <taxon>Ochrophyta</taxon>
        <taxon>Bolidophyceae</taxon>
        <taxon>Parmales</taxon>
        <taxon>Triparmaceae</taxon>
        <taxon>Triparma</taxon>
    </lineage>
</organism>
<dbReference type="OrthoDB" id="48402at2759"/>
<evidence type="ECO:0000259" key="2">
    <source>
        <dbReference type="Pfam" id="PF03399"/>
    </source>
</evidence>
<proteinExistence type="predicted"/>
<dbReference type="Gene3D" id="1.25.40.990">
    <property type="match status" value="1"/>
</dbReference>
<dbReference type="GO" id="GO:0070390">
    <property type="term" value="C:transcription export complex 2"/>
    <property type="evidence" value="ECO:0007669"/>
    <property type="project" value="TreeGrafter"/>
</dbReference>
<comment type="caution">
    <text evidence="3">The sequence shown here is derived from an EMBL/GenBank/DDBJ whole genome shotgun (WGS) entry which is preliminary data.</text>
</comment>
<feature type="region of interest" description="Disordered" evidence="1">
    <location>
        <begin position="1"/>
        <end position="79"/>
    </location>
</feature>
<dbReference type="InterPro" id="IPR005062">
    <property type="entry name" value="SAC3/GANP/THP3_conserved"/>
</dbReference>
<keyword evidence="4" id="KW-1185">Reference proteome</keyword>
<accession>A0A9W7G845</accession>
<sequence>MHQSGNTPATTSTSNPSANTNNTTTTTSTSTTTTSPTTTTTTALTPMPPPPPPAWLVQQPLNPNPTPQQREPWSMCSEPESDDRLYCMEISAFESTSSTFHLPPKSRVPDPARCVKKYRRSAAGGGVKSYRNEKPRGIAQLHDTVTFLFGQVYNERERFNNTNLSSAVSFISDRLRAIQVDIVTNRLLENKDERLPAMLGRMCSFYILNIHLLSQLKPPHFEHRFNMQALQSSLQMLKAYYELNPPPSDAPYSLNDEHLAYSALLHISSHINGGQGGGVDFGQGLNPMCTICPKDYSPARYPKLSFVLKMASSLSTCDFTSILKMISPKVQDTRFHYLVRCCLAPSIPTVRLELLKRMNKAWGKGEKVKVEEVARLLRMTPRFQDCSDFCASHGLPCGDGSVAFKVNPVEENPNGGGRPLETNGTRAEDTLVFGEGGGRNSEYKATRGEYDKQGVNGLNETFARWILDVQ</sequence>
<dbReference type="GO" id="GO:0005737">
    <property type="term" value="C:cytoplasm"/>
    <property type="evidence" value="ECO:0007669"/>
    <property type="project" value="TreeGrafter"/>
</dbReference>
<dbReference type="Proteomes" id="UP001165065">
    <property type="component" value="Unassembled WGS sequence"/>
</dbReference>
<dbReference type="Pfam" id="PF03399">
    <property type="entry name" value="SAC3_GANP"/>
    <property type="match status" value="1"/>
</dbReference>
<dbReference type="GO" id="GO:0006406">
    <property type="term" value="P:mRNA export from nucleus"/>
    <property type="evidence" value="ECO:0007669"/>
    <property type="project" value="TreeGrafter"/>
</dbReference>
<evidence type="ECO:0000313" key="4">
    <source>
        <dbReference type="Proteomes" id="UP001165065"/>
    </source>
</evidence>
<dbReference type="EMBL" id="BRYA01000988">
    <property type="protein sequence ID" value="GMI37150.1"/>
    <property type="molecule type" value="Genomic_DNA"/>
</dbReference>
<evidence type="ECO:0000313" key="3">
    <source>
        <dbReference type="EMBL" id="GMI37150.1"/>
    </source>
</evidence>
<feature type="domain" description="SAC3/GANP/THP3 conserved" evidence="2">
    <location>
        <begin position="75"/>
        <end position="397"/>
    </location>
</feature>
<dbReference type="PANTHER" id="PTHR12436:SF3">
    <property type="entry name" value="GERMINAL-CENTER ASSOCIATED NUCLEAR PROTEIN"/>
    <property type="match status" value="1"/>
</dbReference>
<dbReference type="AlphaFoldDB" id="A0A9W7G845"/>
<protein>
    <recommendedName>
        <fullName evidence="2">SAC3/GANP/THP3 conserved domain-containing protein</fullName>
    </recommendedName>
</protein>
<feature type="compositionally biased region" description="Low complexity" evidence="1">
    <location>
        <begin position="1"/>
        <end position="45"/>
    </location>
</feature>
<dbReference type="PANTHER" id="PTHR12436">
    <property type="entry name" value="80 KDA MCM3-ASSOCIATED PROTEIN"/>
    <property type="match status" value="1"/>
</dbReference>
<name>A0A9W7G845_9STRA</name>